<accession>A0ABT3DB68</accession>
<evidence type="ECO:0000313" key="2">
    <source>
        <dbReference type="Proteomes" id="UP001526147"/>
    </source>
</evidence>
<comment type="caution">
    <text evidence="1">The sequence shown here is derived from an EMBL/GenBank/DDBJ whole genome shotgun (WGS) entry which is preliminary data.</text>
</comment>
<dbReference type="SUPFAM" id="SSF52141">
    <property type="entry name" value="Uracil-DNA glycosylase-like"/>
    <property type="match status" value="1"/>
</dbReference>
<dbReference type="EMBL" id="JAOYEY010000012">
    <property type="protein sequence ID" value="MCV9884177.1"/>
    <property type="molecule type" value="Genomic_DNA"/>
</dbReference>
<protein>
    <recommendedName>
        <fullName evidence="3">Uracil-DNA glycosylase-like domain-containing protein</fullName>
    </recommendedName>
</protein>
<sequence length="250" mass="28806">MIETKLQTFLPAIQSLDITKPLTKQDLLTDAFSIASENELSMYYSPHNEFINDQAKLIIVGITPGWHQMKVAFEQIKQYLAFKRNLSLDHILVETKKAASFSGTMRKNLIDMLDQIRISQVLHIPDAASLFDVNRDLIHTTSVIKYPVFFQNKNYTGHKPKVQQSPLLTTYAYGNFVDELNQIKSSALVIPLGRMVEEILQHILKSRNLTKHIYLFGFPHPSGANGHRIRQFNQNKPIFSSIIHKWERNF</sequence>
<name>A0ABT3DB68_9BACI</name>
<dbReference type="InterPro" id="IPR036895">
    <property type="entry name" value="Uracil-DNA_glycosylase-like_sf"/>
</dbReference>
<gene>
    <name evidence="1" type="ORF">OIH86_00580</name>
</gene>
<evidence type="ECO:0000313" key="1">
    <source>
        <dbReference type="EMBL" id="MCV9884177.1"/>
    </source>
</evidence>
<reference evidence="1 2" key="1">
    <citation type="submission" date="2022-10" db="EMBL/GenBank/DDBJ databases">
        <title>Draft genome assembly of moderately radiation resistant bacterium Metabacillus halosaccharovorans.</title>
        <authorList>
            <person name="Pal S."/>
            <person name="Gopinathan A."/>
        </authorList>
    </citation>
    <scope>NUCLEOTIDE SEQUENCE [LARGE SCALE GENOMIC DNA]</scope>
    <source>
        <strain evidence="1 2">VITHBRA001</strain>
    </source>
</reference>
<dbReference type="RefSeq" id="WP_264141179.1">
    <property type="nucleotide sequence ID" value="NZ_JAOYEY010000012.1"/>
</dbReference>
<dbReference type="Proteomes" id="UP001526147">
    <property type="component" value="Unassembled WGS sequence"/>
</dbReference>
<keyword evidence="2" id="KW-1185">Reference proteome</keyword>
<organism evidence="1 2">
    <name type="scientific">Metabacillus halosaccharovorans</name>
    <dbReference type="NCBI Taxonomy" id="930124"/>
    <lineage>
        <taxon>Bacteria</taxon>
        <taxon>Bacillati</taxon>
        <taxon>Bacillota</taxon>
        <taxon>Bacilli</taxon>
        <taxon>Bacillales</taxon>
        <taxon>Bacillaceae</taxon>
        <taxon>Metabacillus</taxon>
    </lineage>
</organism>
<proteinExistence type="predicted"/>
<evidence type="ECO:0008006" key="3">
    <source>
        <dbReference type="Google" id="ProtNLM"/>
    </source>
</evidence>